<dbReference type="InterPro" id="IPR032808">
    <property type="entry name" value="DoxX"/>
</dbReference>
<proteinExistence type="inferred from homology"/>
<reference evidence="8 9" key="1">
    <citation type="submission" date="2020-01" db="EMBL/GenBank/DDBJ databases">
        <title>Genomes of bacteria type strains.</title>
        <authorList>
            <person name="Chen J."/>
            <person name="Zhu S."/>
            <person name="Chen J."/>
        </authorList>
    </citation>
    <scope>NUCLEOTIDE SEQUENCE [LARGE SCALE GENOMIC DNA]</scope>
    <source>
        <strain evidence="8 9">KCTC 52919</strain>
    </source>
</reference>
<evidence type="ECO:0000256" key="5">
    <source>
        <dbReference type="ARBA" id="ARBA00022989"/>
    </source>
</evidence>
<dbReference type="Proteomes" id="UP000476332">
    <property type="component" value="Unassembled WGS sequence"/>
</dbReference>
<feature type="transmembrane region" description="Helical" evidence="7">
    <location>
        <begin position="69"/>
        <end position="87"/>
    </location>
</feature>
<evidence type="ECO:0000313" key="8">
    <source>
        <dbReference type="EMBL" id="NDV86090.1"/>
    </source>
</evidence>
<keyword evidence="4 7" id="KW-0812">Transmembrane</keyword>
<dbReference type="PANTHER" id="PTHR33452:SF1">
    <property type="entry name" value="INNER MEMBRANE PROTEIN YPHA-RELATED"/>
    <property type="match status" value="1"/>
</dbReference>
<name>A0A6L9MES8_9HYPH</name>
<feature type="transmembrane region" description="Helical" evidence="7">
    <location>
        <begin position="93"/>
        <end position="116"/>
    </location>
</feature>
<accession>A0A6L9MES8</accession>
<evidence type="ECO:0000313" key="9">
    <source>
        <dbReference type="Proteomes" id="UP000476332"/>
    </source>
</evidence>
<dbReference type="RefSeq" id="WP_163042834.1">
    <property type="nucleotide sequence ID" value="NZ_JAAAMJ010000002.1"/>
</dbReference>
<dbReference type="PANTHER" id="PTHR33452">
    <property type="entry name" value="OXIDOREDUCTASE CATD-RELATED"/>
    <property type="match status" value="1"/>
</dbReference>
<comment type="similarity">
    <text evidence="2">Belongs to the DoxX family.</text>
</comment>
<dbReference type="GO" id="GO:0005886">
    <property type="term" value="C:plasma membrane"/>
    <property type="evidence" value="ECO:0007669"/>
    <property type="project" value="UniProtKB-SubCell"/>
</dbReference>
<keyword evidence="9" id="KW-1185">Reference proteome</keyword>
<dbReference type="AlphaFoldDB" id="A0A6L9MES8"/>
<gene>
    <name evidence="8" type="ORF">GTW51_05170</name>
</gene>
<evidence type="ECO:0000256" key="1">
    <source>
        <dbReference type="ARBA" id="ARBA00004651"/>
    </source>
</evidence>
<protein>
    <submittedName>
        <fullName evidence="8">DoxX family membrane protein</fullName>
    </submittedName>
</protein>
<keyword evidence="3" id="KW-1003">Cell membrane</keyword>
<comment type="caution">
    <text evidence="8">The sequence shown here is derived from an EMBL/GenBank/DDBJ whole genome shotgun (WGS) entry which is preliminary data.</text>
</comment>
<evidence type="ECO:0000256" key="7">
    <source>
        <dbReference type="SAM" id="Phobius"/>
    </source>
</evidence>
<organism evidence="8 9">
    <name type="scientific">Aurantimonas aggregata</name>
    <dbReference type="NCBI Taxonomy" id="2047720"/>
    <lineage>
        <taxon>Bacteria</taxon>
        <taxon>Pseudomonadati</taxon>
        <taxon>Pseudomonadota</taxon>
        <taxon>Alphaproteobacteria</taxon>
        <taxon>Hyphomicrobiales</taxon>
        <taxon>Aurantimonadaceae</taxon>
        <taxon>Aurantimonas</taxon>
    </lineage>
</organism>
<feature type="transmembrane region" description="Helical" evidence="7">
    <location>
        <begin position="38"/>
        <end position="62"/>
    </location>
</feature>
<evidence type="ECO:0000256" key="6">
    <source>
        <dbReference type="ARBA" id="ARBA00023136"/>
    </source>
</evidence>
<evidence type="ECO:0000256" key="4">
    <source>
        <dbReference type="ARBA" id="ARBA00022692"/>
    </source>
</evidence>
<keyword evidence="5 7" id="KW-1133">Transmembrane helix</keyword>
<keyword evidence="6 7" id="KW-0472">Membrane</keyword>
<evidence type="ECO:0000256" key="3">
    <source>
        <dbReference type="ARBA" id="ARBA00022475"/>
    </source>
</evidence>
<dbReference type="InterPro" id="IPR051907">
    <property type="entry name" value="DoxX-like_oxidoreductase"/>
</dbReference>
<sequence>MNPHLILAGRVLLSVIFIVSGFGKLVGAEGFSGYLASLGFPAPLVMAYLVGAFELLGGLAILAGFQVRAVAIALALFCLATGVLAHLGEQSALLKNIALAGGFLVLAGSGAGAMAVDKTKRESRYA</sequence>
<dbReference type="Pfam" id="PF07681">
    <property type="entry name" value="DoxX"/>
    <property type="match status" value="1"/>
</dbReference>
<comment type="subcellular location">
    <subcellularLocation>
        <location evidence="1">Cell membrane</location>
        <topology evidence="1">Multi-pass membrane protein</topology>
    </subcellularLocation>
</comment>
<evidence type="ECO:0000256" key="2">
    <source>
        <dbReference type="ARBA" id="ARBA00006679"/>
    </source>
</evidence>
<feature type="transmembrane region" description="Helical" evidence="7">
    <location>
        <begin position="7"/>
        <end position="26"/>
    </location>
</feature>
<dbReference type="EMBL" id="JAAAMJ010000002">
    <property type="protein sequence ID" value="NDV86090.1"/>
    <property type="molecule type" value="Genomic_DNA"/>
</dbReference>